<evidence type="ECO:0000313" key="2">
    <source>
        <dbReference type="EMBL" id="KAF9535928.1"/>
    </source>
</evidence>
<evidence type="ECO:0000313" key="3">
    <source>
        <dbReference type="Proteomes" id="UP000780801"/>
    </source>
</evidence>
<sequence length="136" mass="14728">MDAVDDRLAGEFVGVALRNIGEESVYVRSVRVVQGSDRFSAEILLPAAETDASLGTGGKEMGVHLYPSIHRPIAIRLWQLPSTPPPPPPPPPPPSPPTTGSNKASPDWVHVEKADATEELETSYQLTFEFEIVSEL</sequence>
<feature type="non-terminal residue" evidence="2">
    <location>
        <position position="136"/>
    </location>
</feature>
<protein>
    <submittedName>
        <fullName evidence="2">Uncharacterized protein</fullName>
    </submittedName>
</protein>
<proteinExistence type="predicted"/>
<feature type="region of interest" description="Disordered" evidence="1">
    <location>
        <begin position="79"/>
        <end position="109"/>
    </location>
</feature>
<accession>A0A9P6EVS8</accession>
<gene>
    <name evidence="2" type="ORF">BGW38_010383</name>
</gene>
<reference evidence="2" key="1">
    <citation type="journal article" date="2020" name="Fungal Divers.">
        <title>Resolving the Mortierellaceae phylogeny through synthesis of multi-gene phylogenetics and phylogenomics.</title>
        <authorList>
            <person name="Vandepol N."/>
            <person name="Liber J."/>
            <person name="Desiro A."/>
            <person name="Na H."/>
            <person name="Kennedy M."/>
            <person name="Barry K."/>
            <person name="Grigoriev I.V."/>
            <person name="Miller A.N."/>
            <person name="O'Donnell K."/>
            <person name="Stajich J.E."/>
            <person name="Bonito G."/>
        </authorList>
    </citation>
    <scope>NUCLEOTIDE SEQUENCE</scope>
    <source>
        <strain evidence="2">KOD1015</strain>
    </source>
</reference>
<evidence type="ECO:0000256" key="1">
    <source>
        <dbReference type="SAM" id="MobiDB-lite"/>
    </source>
</evidence>
<dbReference type="AlphaFoldDB" id="A0A9P6EVS8"/>
<organism evidence="2 3">
    <name type="scientific">Lunasporangiospora selenospora</name>
    <dbReference type="NCBI Taxonomy" id="979761"/>
    <lineage>
        <taxon>Eukaryota</taxon>
        <taxon>Fungi</taxon>
        <taxon>Fungi incertae sedis</taxon>
        <taxon>Mucoromycota</taxon>
        <taxon>Mortierellomycotina</taxon>
        <taxon>Mortierellomycetes</taxon>
        <taxon>Mortierellales</taxon>
        <taxon>Mortierellaceae</taxon>
        <taxon>Lunasporangiospora</taxon>
    </lineage>
</organism>
<feature type="compositionally biased region" description="Pro residues" evidence="1">
    <location>
        <begin position="82"/>
        <end position="97"/>
    </location>
</feature>
<dbReference type="Proteomes" id="UP000780801">
    <property type="component" value="Unassembled WGS sequence"/>
</dbReference>
<comment type="caution">
    <text evidence="2">The sequence shown here is derived from an EMBL/GenBank/DDBJ whole genome shotgun (WGS) entry which is preliminary data.</text>
</comment>
<keyword evidence="3" id="KW-1185">Reference proteome</keyword>
<dbReference type="PRINTS" id="PR00049">
    <property type="entry name" value="WILMSTUMOUR"/>
</dbReference>
<name>A0A9P6EVS8_9FUNG</name>
<dbReference type="EMBL" id="JAABOA010008345">
    <property type="protein sequence ID" value="KAF9535928.1"/>
    <property type="molecule type" value="Genomic_DNA"/>
</dbReference>